<dbReference type="OrthoDB" id="5486437at2"/>
<comment type="subcellular location">
    <subcellularLocation>
        <location evidence="1">Membrane</location>
        <topology evidence="1">Multi-pass membrane protein</topology>
    </subcellularLocation>
</comment>
<feature type="transmembrane region" description="Helical" evidence="5">
    <location>
        <begin position="203"/>
        <end position="224"/>
    </location>
</feature>
<protein>
    <submittedName>
        <fullName evidence="7">Sodium transport system permease protein</fullName>
    </submittedName>
</protein>
<evidence type="ECO:0000313" key="7">
    <source>
        <dbReference type="EMBL" id="SMB94124.1"/>
    </source>
</evidence>
<keyword evidence="3 5" id="KW-1133">Transmembrane helix</keyword>
<feature type="domain" description="ABC-2 type transporter transmembrane" evidence="6">
    <location>
        <begin position="32"/>
        <end position="410"/>
    </location>
</feature>
<feature type="transmembrane region" description="Helical" evidence="5">
    <location>
        <begin position="304"/>
        <end position="331"/>
    </location>
</feature>
<accession>A0A1W1VME6</accession>
<dbReference type="RefSeq" id="WP_084049555.1">
    <property type="nucleotide sequence ID" value="NZ_FWWU01000009.1"/>
</dbReference>
<feature type="transmembrane region" description="Helical" evidence="5">
    <location>
        <begin position="259"/>
        <end position="283"/>
    </location>
</feature>
<evidence type="ECO:0000256" key="4">
    <source>
        <dbReference type="ARBA" id="ARBA00023136"/>
    </source>
</evidence>
<dbReference type="Proteomes" id="UP000192582">
    <property type="component" value="Unassembled WGS sequence"/>
</dbReference>
<reference evidence="7 8" key="1">
    <citation type="submission" date="2017-04" db="EMBL/GenBank/DDBJ databases">
        <authorList>
            <person name="Afonso C.L."/>
            <person name="Miller P.J."/>
            <person name="Scott M.A."/>
            <person name="Spackman E."/>
            <person name="Goraichik I."/>
            <person name="Dimitrov K.M."/>
            <person name="Suarez D.L."/>
            <person name="Swayne D.E."/>
        </authorList>
    </citation>
    <scope>NUCLEOTIDE SEQUENCE [LARGE SCALE GENOMIC DNA]</scope>
    <source>
        <strain evidence="7 8">KR-140</strain>
    </source>
</reference>
<keyword evidence="8" id="KW-1185">Reference proteome</keyword>
<evidence type="ECO:0000256" key="2">
    <source>
        <dbReference type="ARBA" id="ARBA00022692"/>
    </source>
</evidence>
<dbReference type="InterPro" id="IPR013525">
    <property type="entry name" value="ABC2_TM"/>
</dbReference>
<sequence length="423" mass="44242">MRSEARRRETLRPRFVWRVASHDLLSTLRDRRTLTSTILIPLLIIPLLTLGMPLLLGKLIGGQVQSRQKVGVVGPLPESLKAALTRDEKAGGAVTRAGMELVPVTDARAAVQSGQVEAALRAPAPLPVRAGDGTERLEVYAKLGNLRAQTGAYAKVQDVVEGYNRGLALQRLSALGLGAQTLTPVILAPIDTSGEQERRSGQLAFVIPMLMLSFILSGATATALDATAGEKERGTLESLLVSPVRRGEVVAGKLLATTLTALTTACFSVLGFLLSGLVAASLMKGGSSNEMTQAFGGQLTLTPGGALALLATVISAALLISGVLIALGIYARSFKEAQTYAAPLTLLIVLPATLLQFSDFLNLGGAIYAVPLFGGMVAILDIVRGSLTAGHALTAILANLAGALVLGLLARRSFGREEVIFRN</sequence>
<organism evidence="7 8">
    <name type="scientific">Deinococcus hopiensis KR-140</name>
    <dbReference type="NCBI Taxonomy" id="695939"/>
    <lineage>
        <taxon>Bacteria</taxon>
        <taxon>Thermotogati</taxon>
        <taxon>Deinococcota</taxon>
        <taxon>Deinococci</taxon>
        <taxon>Deinococcales</taxon>
        <taxon>Deinococcaceae</taxon>
        <taxon>Deinococcus</taxon>
    </lineage>
</organism>
<dbReference type="STRING" id="695939.SAMN00790413_02252"/>
<keyword evidence="4 5" id="KW-0472">Membrane</keyword>
<dbReference type="EMBL" id="FWWU01000009">
    <property type="protein sequence ID" value="SMB94124.1"/>
    <property type="molecule type" value="Genomic_DNA"/>
</dbReference>
<proteinExistence type="predicted"/>
<evidence type="ECO:0000256" key="3">
    <source>
        <dbReference type="ARBA" id="ARBA00022989"/>
    </source>
</evidence>
<feature type="transmembrane region" description="Helical" evidence="5">
    <location>
        <begin position="389"/>
        <end position="410"/>
    </location>
</feature>
<feature type="transmembrane region" description="Helical" evidence="5">
    <location>
        <begin position="38"/>
        <end position="60"/>
    </location>
</feature>
<dbReference type="Pfam" id="PF12698">
    <property type="entry name" value="ABC2_membrane_3"/>
    <property type="match status" value="1"/>
</dbReference>
<evidence type="ECO:0000259" key="6">
    <source>
        <dbReference type="Pfam" id="PF12698"/>
    </source>
</evidence>
<feature type="transmembrane region" description="Helical" evidence="5">
    <location>
        <begin position="360"/>
        <end position="383"/>
    </location>
</feature>
<dbReference type="PANTHER" id="PTHR43471">
    <property type="entry name" value="ABC TRANSPORTER PERMEASE"/>
    <property type="match status" value="1"/>
</dbReference>
<name>A0A1W1VME6_9DEIO</name>
<evidence type="ECO:0000256" key="5">
    <source>
        <dbReference type="SAM" id="Phobius"/>
    </source>
</evidence>
<keyword evidence="2 5" id="KW-0812">Transmembrane</keyword>
<dbReference type="GO" id="GO:0005886">
    <property type="term" value="C:plasma membrane"/>
    <property type="evidence" value="ECO:0007669"/>
    <property type="project" value="UniProtKB-SubCell"/>
</dbReference>
<evidence type="ECO:0000256" key="1">
    <source>
        <dbReference type="ARBA" id="ARBA00004141"/>
    </source>
</evidence>
<dbReference type="PANTHER" id="PTHR43471:SF3">
    <property type="entry name" value="ABC TRANSPORTER PERMEASE PROTEIN NATB"/>
    <property type="match status" value="1"/>
</dbReference>
<dbReference type="GO" id="GO:0140359">
    <property type="term" value="F:ABC-type transporter activity"/>
    <property type="evidence" value="ECO:0007669"/>
    <property type="project" value="InterPro"/>
</dbReference>
<dbReference type="AlphaFoldDB" id="A0A1W1VME6"/>
<gene>
    <name evidence="7" type="ORF">SAMN00790413_02252</name>
</gene>
<evidence type="ECO:0000313" key="8">
    <source>
        <dbReference type="Proteomes" id="UP000192582"/>
    </source>
</evidence>